<sequence>MEPLSSDELAVWHACKALGTLVARRVIADITAGTGLSGADYGVVYRLDDHGGSMRQQDLTVSMQLTKGAMSHQLTRMTARGLVRREKTPAGTDVVLTEQGRGMLERARPVHAAAVREHLSDRLSPQQRTTLLEIAALLTAD</sequence>
<dbReference type="InterPro" id="IPR039422">
    <property type="entry name" value="MarR/SlyA-like"/>
</dbReference>
<reference evidence="2 3" key="1">
    <citation type="submission" date="2019-10" db="EMBL/GenBank/DDBJ databases">
        <title>Actinomadura rubteroloni sp. nov. and Actinomadura macrotermitis sp. nov., isolated from the gut of fungus growing-termite Macrotermes natalensis.</title>
        <authorList>
            <person name="Benndorf R."/>
            <person name="Martin K."/>
            <person name="Kuefner M."/>
            <person name="De Beer W."/>
            <person name="Kaster A.-K."/>
            <person name="Vollmers J."/>
            <person name="Poulsen M."/>
            <person name="Beemelmanns C."/>
        </authorList>
    </citation>
    <scope>NUCLEOTIDE SEQUENCE [LARGE SCALE GENOMIC DNA]</scope>
    <source>
        <strain evidence="2 3">RB68</strain>
    </source>
</reference>
<dbReference type="AlphaFoldDB" id="A0A7K0C5A4"/>
<dbReference type="SMART" id="SM00347">
    <property type="entry name" value="HTH_MARR"/>
    <property type="match status" value="1"/>
</dbReference>
<dbReference type="Gene3D" id="1.10.10.10">
    <property type="entry name" value="Winged helix-like DNA-binding domain superfamily/Winged helix DNA-binding domain"/>
    <property type="match status" value="1"/>
</dbReference>
<name>A0A7K0C5A4_9ACTN</name>
<proteinExistence type="predicted"/>
<organism evidence="2 3">
    <name type="scientific">Actinomadura macrotermitis</name>
    <dbReference type="NCBI Taxonomy" id="2585200"/>
    <lineage>
        <taxon>Bacteria</taxon>
        <taxon>Bacillati</taxon>
        <taxon>Actinomycetota</taxon>
        <taxon>Actinomycetes</taxon>
        <taxon>Streptosporangiales</taxon>
        <taxon>Thermomonosporaceae</taxon>
        <taxon>Actinomadura</taxon>
    </lineage>
</organism>
<dbReference type="Pfam" id="PF12802">
    <property type="entry name" value="MarR_2"/>
    <property type="match status" value="1"/>
</dbReference>
<protein>
    <recommendedName>
        <fullName evidence="1">HTH marR-type domain-containing protein</fullName>
    </recommendedName>
</protein>
<dbReference type="InterPro" id="IPR000835">
    <property type="entry name" value="HTH_MarR-typ"/>
</dbReference>
<feature type="domain" description="HTH marR-type" evidence="1">
    <location>
        <begin position="29"/>
        <end position="128"/>
    </location>
</feature>
<dbReference type="PANTHER" id="PTHR33164">
    <property type="entry name" value="TRANSCRIPTIONAL REGULATOR, MARR FAMILY"/>
    <property type="match status" value="1"/>
</dbReference>
<comment type="caution">
    <text evidence="2">The sequence shown here is derived from an EMBL/GenBank/DDBJ whole genome shotgun (WGS) entry which is preliminary data.</text>
</comment>
<dbReference type="GO" id="GO:0006950">
    <property type="term" value="P:response to stress"/>
    <property type="evidence" value="ECO:0007669"/>
    <property type="project" value="TreeGrafter"/>
</dbReference>
<evidence type="ECO:0000259" key="1">
    <source>
        <dbReference type="SMART" id="SM00347"/>
    </source>
</evidence>
<dbReference type="Proteomes" id="UP000487268">
    <property type="component" value="Unassembled WGS sequence"/>
</dbReference>
<dbReference type="InterPro" id="IPR036388">
    <property type="entry name" value="WH-like_DNA-bd_sf"/>
</dbReference>
<keyword evidence="3" id="KW-1185">Reference proteome</keyword>
<dbReference type="InterPro" id="IPR036390">
    <property type="entry name" value="WH_DNA-bd_sf"/>
</dbReference>
<accession>A0A7K0C5A4</accession>
<dbReference type="PANTHER" id="PTHR33164:SF99">
    <property type="entry name" value="MARR FAMILY REGULATORY PROTEIN"/>
    <property type="match status" value="1"/>
</dbReference>
<gene>
    <name evidence="2" type="ORF">ACRB68_61160</name>
</gene>
<dbReference type="SUPFAM" id="SSF46785">
    <property type="entry name" value="Winged helix' DNA-binding domain"/>
    <property type="match status" value="1"/>
</dbReference>
<dbReference type="RefSeq" id="WP_194293517.1">
    <property type="nucleotide sequence ID" value="NZ_WEGH01000004.1"/>
</dbReference>
<evidence type="ECO:0000313" key="2">
    <source>
        <dbReference type="EMBL" id="MQY08014.1"/>
    </source>
</evidence>
<dbReference type="GO" id="GO:0003700">
    <property type="term" value="F:DNA-binding transcription factor activity"/>
    <property type="evidence" value="ECO:0007669"/>
    <property type="project" value="InterPro"/>
</dbReference>
<evidence type="ECO:0000313" key="3">
    <source>
        <dbReference type="Proteomes" id="UP000487268"/>
    </source>
</evidence>
<dbReference type="EMBL" id="WEGH01000004">
    <property type="protein sequence ID" value="MQY08014.1"/>
    <property type="molecule type" value="Genomic_DNA"/>
</dbReference>